<protein>
    <submittedName>
        <fullName evidence="1">Uu.00g049100.m01.CDS01</fullName>
    </submittedName>
</protein>
<evidence type="ECO:0000313" key="1">
    <source>
        <dbReference type="EMBL" id="CAJ2502057.1"/>
    </source>
</evidence>
<reference evidence="1" key="1">
    <citation type="submission" date="2023-10" db="EMBL/GenBank/DDBJ databases">
        <authorList>
            <person name="Hackl T."/>
        </authorList>
    </citation>
    <scope>NUCLEOTIDE SEQUENCE</scope>
</reference>
<comment type="caution">
    <text evidence="1">The sequence shown here is derived from an EMBL/GenBank/DDBJ whole genome shotgun (WGS) entry which is preliminary data.</text>
</comment>
<evidence type="ECO:0000313" key="2">
    <source>
        <dbReference type="Proteomes" id="UP001295740"/>
    </source>
</evidence>
<accession>A0AAI8VCD7</accession>
<keyword evidence="2" id="KW-1185">Reference proteome</keyword>
<sequence length="224" mass="25022">MSGLPMDEAALGPVQQKWVYTAKTNKVNPGNLTCTPTSMLWLEPLEQVQYHQSEWVGEQGVQQSVNFRHSFLPDAVRKLINVIPSATYGMWNEIDGEEVFKDALENAVDRGEFFTNIRAAKYSLWAINTGNHWKVIYLRLAPSQPSGEYDTLVDLAIVDPQKSKELTAFVRERLFIILDTGGIDISAATQQKIRVPRQRDSFSCGLRTAGHGVYMGDVPSHPGA</sequence>
<gene>
    <name evidence="1" type="ORF">KHLLAP_LOCUS2525</name>
</gene>
<dbReference type="EMBL" id="CAUWAG010000003">
    <property type="protein sequence ID" value="CAJ2502057.1"/>
    <property type="molecule type" value="Genomic_DNA"/>
</dbReference>
<dbReference type="Proteomes" id="UP001295740">
    <property type="component" value="Unassembled WGS sequence"/>
</dbReference>
<dbReference type="AlphaFoldDB" id="A0AAI8VCD7"/>
<proteinExistence type="predicted"/>
<organism evidence="1 2">
    <name type="scientific">Anthostomella pinea</name>
    <dbReference type="NCBI Taxonomy" id="933095"/>
    <lineage>
        <taxon>Eukaryota</taxon>
        <taxon>Fungi</taxon>
        <taxon>Dikarya</taxon>
        <taxon>Ascomycota</taxon>
        <taxon>Pezizomycotina</taxon>
        <taxon>Sordariomycetes</taxon>
        <taxon>Xylariomycetidae</taxon>
        <taxon>Xylariales</taxon>
        <taxon>Xylariaceae</taxon>
        <taxon>Anthostomella</taxon>
    </lineage>
</organism>
<name>A0AAI8VCD7_9PEZI</name>